<evidence type="ECO:0000313" key="3">
    <source>
        <dbReference type="Proteomes" id="UP000799777"/>
    </source>
</evidence>
<evidence type="ECO:0000259" key="1">
    <source>
        <dbReference type="Pfam" id="PF02441"/>
    </source>
</evidence>
<accession>A0A9P4LPS3</accession>
<feature type="domain" description="Flavoprotein" evidence="1">
    <location>
        <begin position="43"/>
        <end position="88"/>
    </location>
</feature>
<dbReference type="InterPro" id="IPR036551">
    <property type="entry name" value="Flavin_trans-like"/>
</dbReference>
<dbReference type="Proteomes" id="UP000799777">
    <property type="component" value="Unassembled WGS sequence"/>
</dbReference>
<sequence>MSFAHSSQRCFTALVRERGTSWVPPQRVKWWRALHTSVARRRRIVVAVAGATGAPPAFELLRRLRNLHVETRLILSTWGASTLKYELDAPNDTTKFLDSLADFTYSPRDVSTSLSSGSFLTHGMIVRHVNKQAACKPLAS</sequence>
<dbReference type="SUPFAM" id="SSF52507">
    <property type="entry name" value="Homo-oligomeric flavin-containing Cys decarboxylases, HFCD"/>
    <property type="match status" value="1"/>
</dbReference>
<dbReference type="Pfam" id="PF02441">
    <property type="entry name" value="Flavoprotein"/>
    <property type="match status" value="1"/>
</dbReference>
<dbReference type="GO" id="GO:0003824">
    <property type="term" value="F:catalytic activity"/>
    <property type="evidence" value="ECO:0007669"/>
    <property type="project" value="InterPro"/>
</dbReference>
<proteinExistence type="predicted"/>
<organism evidence="2 3">
    <name type="scientific">Setomelanomma holmii</name>
    <dbReference type="NCBI Taxonomy" id="210430"/>
    <lineage>
        <taxon>Eukaryota</taxon>
        <taxon>Fungi</taxon>
        <taxon>Dikarya</taxon>
        <taxon>Ascomycota</taxon>
        <taxon>Pezizomycotina</taxon>
        <taxon>Dothideomycetes</taxon>
        <taxon>Pleosporomycetidae</taxon>
        <taxon>Pleosporales</taxon>
        <taxon>Pleosporineae</taxon>
        <taxon>Phaeosphaeriaceae</taxon>
        <taxon>Setomelanomma</taxon>
    </lineage>
</organism>
<dbReference type="AlphaFoldDB" id="A0A9P4LPS3"/>
<gene>
    <name evidence="2" type="ORF">EK21DRAFT_109885</name>
</gene>
<comment type="caution">
    <text evidence="2">The sequence shown here is derived from an EMBL/GenBank/DDBJ whole genome shotgun (WGS) entry which is preliminary data.</text>
</comment>
<protein>
    <recommendedName>
        <fullName evidence="1">Flavoprotein domain-containing protein</fullName>
    </recommendedName>
</protein>
<dbReference type="InterPro" id="IPR003382">
    <property type="entry name" value="Flavoprotein"/>
</dbReference>
<name>A0A9P4LPS3_9PLEO</name>
<reference evidence="2" key="1">
    <citation type="journal article" date="2020" name="Stud. Mycol.">
        <title>101 Dothideomycetes genomes: a test case for predicting lifestyles and emergence of pathogens.</title>
        <authorList>
            <person name="Haridas S."/>
            <person name="Albert R."/>
            <person name="Binder M."/>
            <person name="Bloem J."/>
            <person name="Labutti K."/>
            <person name="Salamov A."/>
            <person name="Andreopoulos B."/>
            <person name="Baker S."/>
            <person name="Barry K."/>
            <person name="Bills G."/>
            <person name="Bluhm B."/>
            <person name="Cannon C."/>
            <person name="Castanera R."/>
            <person name="Culley D."/>
            <person name="Daum C."/>
            <person name="Ezra D."/>
            <person name="Gonzalez J."/>
            <person name="Henrissat B."/>
            <person name="Kuo A."/>
            <person name="Liang C."/>
            <person name="Lipzen A."/>
            <person name="Lutzoni F."/>
            <person name="Magnuson J."/>
            <person name="Mondo S."/>
            <person name="Nolan M."/>
            <person name="Ohm R."/>
            <person name="Pangilinan J."/>
            <person name="Park H.-J."/>
            <person name="Ramirez L."/>
            <person name="Alfaro M."/>
            <person name="Sun H."/>
            <person name="Tritt A."/>
            <person name="Yoshinaga Y."/>
            <person name="Zwiers L.-H."/>
            <person name="Turgeon B."/>
            <person name="Goodwin S."/>
            <person name="Spatafora J."/>
            <person name="Crous P."/>
            <person name="Grigoriev I."/>
        </authorList>
    </citation>
    <scope>NUCLEOTIDE SEQUENCE</scope>
    <source>
        <strain evidence="2">CBS 110217</strain>
    </source>
</reference>
<keyword evidence="3" id="KW-1185">Reference proteome</keyword>
<dbReference type="Gene3D" id="3.40.50.1950">
    <property type="entry name" value="Flavin prenyltransferase-like"/>
    <property type="match status" value="1"/>
</dbReference>
<dbReference type="EMBL" id="ML978172">
    <property type="protein sequence ID" value="KAF2032505.1"/>
    <property type="molecule type" value="Genomic_DNA"/>
</dbReference>
<evidence type="ECO:0000313" key="2">
    <source>
        <dbReference type="EMBL" id="KAF2032505.1"/>
    </source>
</evidence>